<geneLocation type="plasmid" evidence="2">
    <name>pKP18-2079_54kb</name>
</geneLocation>
<evidence type="ECO:0000313" key="2">
    <source>
        <dbReference type="EMBL" id="QJS01180.1"/>
    </source>
</evidence>
<organism evidence="2">
    <name type="scientific">Klebsiella pneumoniae</name>
    <dbReference type="NCBI Taxonomy" id="573"/>
    <lineage>
        <taxon>Bacteria</taxon>
        <taxon>Pseudomonadati</taxon>
        <taxon>Pseudomonadota</taxon>
        <taxon>Gammaproteobacteria</taxon>
        <taxon>Enterobacterales</taxon>
        <taxon>Enterobacteriaceae</taxon>
        <taxon>Klebsiella/Raoultella group</taxon>
        <taxon>Klebsiella</taxon>
        <taxon>Klebsiella pneumoniae complex</taxon>
    </lineage>
</organism>
<feature type="compositionally biased region" description="Low complexity" evidence="1">
    <location>
        <begin position="9"/>
        <end position="26"/>
    </location>
</feature>
<accession>A0A6M4NT23</accession>
<sequence length="96" mass="9887">MLTGSNMLATAGATTRAGKAGMKGATVAPGKSAAPESSSAINIYAKTAGVMASPPKRPASTTSYPKRVAVQTTIPIWSRCAGPAIERKQQQREPDE</sequence>
<proteinExistence type="predicted"/>
<dbReference type="AlphaFoldDB" id="A0A6M4NT23"/>
<feature type="region of interest" description="Disordered" evidence="1">
    <location>
        <begin position="1"/>
        <end position="37"/>
    </location>
</feature>
<evidence type="ECO:0000256" key="1">
    <source>
        <dbReference type="SAM" id="MobiDB-lite"/>
    </source>
</evidence>
<name>A0A6M4NT23_KLEPN</name>
<dbReference type="EMBL" id="MT090961">
    <property type="protein sequence ID" value="QJS01180.1"/>
    <property type="molecule type" value="Genomic_DNA"/>
</dbReference>
<keyword evidence="2" id="KW-0614">Plasmid</keyword>
<reference evidence="2" key="1">
    <citation type="submission" date="2020-02" db="EMBL/GenBank/DDBJ databases">
        <authorList>
            <person name="Qin S."/>
            <person name="Li L."/>
        </authorList>
    </citation>
    <scope>NUCLEOTIDE SEQUENCE</scope>
    <source>
        <strain evidence="2">KP18-2079</strain>
        <plasmid evidence="2">pKP18-2079_54kb</plasmid>
    </source>
</reference>
<protein>
    <submittedName>
        <fullName evidence="2">Uncharacterized protein</fullName>
    </submittedName>
</protein>